<comment type="caution">
    <text evidence="2">The sequence shown here is derived from an EMBL/GenBank/DDBJ whole genome shotgun (WGS) entry which is preliminary data.</text>
</comment>
<keyword evidence="3" id="KW-1185">Reference proteome</keyword>
<organism evidence="2 3">
    <name type="scientific">Chloebia gouldiae</name>
    <name type="common">Gouldian finch</name>
    <name type="synonym">Erythrura gouldiae</name>
    <dbReference type="NCBI Taxonomy" id="44316"/>
    <lineage>
        <taxon>Eukaryota</taxon>
        <taxon>Metazoa</taxon>
        <taxon>Chordata</taxon>
        <taxon>Craniata</taxon>
        <taxon>Vertebrata</taxon>
        <taxon>Euteleostomi</taxon>
        <taxon>Archelosauria</taxon>
        <taxon>Archosauria</taxon>
        <taxon>Dinosauria</taxon>
        <taxon>Saurischia</taxon>
        <taxon>Theropoda</taxon>
        <taxon>Coelurosauria</taxon>
        <taxon>Aves</taxon>
        <taxon>Neognathae</taxon>
        <taxon>Neoaves</taxon>
        <taxon>Telluraves</taxon>
        <taxon>Australaves</taxon>
        <taxon>Passeriformes</taxon>
        <taxon>Passeroidea</taxon>
        <taxon>Passeridae</taxon>
        <taxon>Chloebia</taxon>
    </lineage>
</organism>
<accession>A0A3L8S6G3</accession>
<sequence length="157" mass="17497">MTLNKIPAFQEPRPIPSAAVSEQNGTCGKMALNWNKSQHGARPQLTPPTPPGLNSLLQPAKELQEMLLRNPTEFFELFDLQHCSCPGMSRSNSRPGRADSLHQEKSGHSKIRADKSPLKFLCSSLPFVAPIIMIQIRFSSSPPPIHSARWKHHVPDF</sequence>
<feature type="region of interest" description="Disordered" evidence="1">
    <location>
        <begin position="88"/>
        <end position="110"/>
    </location>
</feature>
<proteinExistence type="predicted"/>
<name>A0A3L8S6G3_CHLGU</name>
<dbReference type="Proteomes" id="UP000276834">
    <property type="component" value="Unassembled WGS sequence"/>
</dbReference>
<evidence type="ECO:0000313" key="2">
    <source>
        <dbReference type="EMBL" id="RLV97401.1"/>
    </source>
</evidence>
<gene>
    <name evidence="2" type="ORF">DV515_00011798</name>
</gene>
<evidence type="ECO:0000256" key="1">
    <source>
        <dbReference type="SAM" id="MobiDB-lite"/>
    </source>
</evidence>
<evidence type="ECO:0000313" key="3">
    <source>
        <dbReference type="Proteomes" id="UP000276834"/>
    </source>
</evidence>
<protein>
    <submittedName>
        <fullName evidence="2">Uncharacterized protein</fullName>
    </submittedName>
</protein>
<feature type="compositionally biased region" description="Basic and acidic residues" evidence="1">
    <location>
        <begin position="96"/>
        <end position="110"/>
    </location>
</feature>
<reference evidence="2 3" key="1">
    <citation type="journal article" date="2018" name="Proc. R. Soc. B">
        <title>A non-coding region near Follistatin controls head colour polymorphism in the Gouldian finch.</title>
        <authorList>
            <person name="Toomey M.B."/>
            <person name="Marques C.I."/>
            <person name="Andrade P."/>
            <person name="Araujo P.M."/>
            <person name="Sabatino S."/>
            <person name="Gazda M.A."/>
            <person name="Afonso S."/>
            <person name="Lopes R.J."/>
            <person name="Corbo J.C."/>
            <person name="Carneiro M."/>
        </authorList>
    </citation>
    <scope>NUCLEOTIDE SEQUENCE [LARGE SCALE GENOMIC DNA]</scope>
    <source>
        <strain evidence="2">Red01</strain>
        <tissue evidence="2">Muscle</tissue>
    </source>
</reference>
<dbReference type="AlphaFoldDB" id="A0A3L8S6G3"/>
<dbReference type="EMBL" id="QUSF01000058">
    <property type="protein sequence ID" value="RLV97401.1"/>
    <property type="molecule type" value="Genomic_DNA"/>
</dbReference>